<evidence type="ECO:0000256" key="5">
    <source>
        <dbReference type="ARBA" id="ARBA00023136"/>
    </source>
</evidence>
<dbReference type="EMBL" id="JAAMOX010000001">
    <property type="protein sequence ID" value="NIH52816.1"/>
    <property type="molecule type" value="Genomic_DNA"/>
</dbReference>
<dbReference type="InterPro" id="IPR045214">
    <property type="entry name" value="Surf1/Surf4"/>
</dbReference>
<protein>
    <recommendedName>
        <fullName evidence="6">SURF1-like protein</fullName>
    </recommendedName>
</protein>
<comment type="similarity">
    <text evidence="2 6">Belongs to the SURF1 family.</text>
</comment>
<accession>A0A7X5QZF2</accession>
<comment type="subcellular location">
    <subcellularLocation>
        <location evidence="6">Cell membrane</location>
        <topology evidence="6">Multi-pass membrane protein</topology>
    </subcellularLocation>
    <subcellularLocation>
        <location evidence="1">Membrane</location>
    </subcellularLocation>
</comment>
<dbReference type="Proteomes" id="UP000541033">
    <property type="component" value="Unassembled WGS sequence"/>
</dbReference>
<keyword evidence="6" id="KW-1003">Cell membrane</keyword>
<dbReference type="AlphaFoldDB" id="A0A7X5QZF2"/>
<comment type="caution">
    <text evidence="8">The sequence shown here is derived from an EMBL/GenBank/DDBJ whole genome shotgun (WGS) entry which is preliminary data.</text>
</comment>
<proteinExistence type="inferred from homology"/>
<evidence type="ECO:0000313" key="9">
    <source>
        <dbReference type="Proteomes" id="UP000541033"/>
    </source>
</evidence>
<organism evidence="8 9">
    <name type="scientific">Lysinibacter cavernae</name>
    <dbReference type="NCBI Taxonomy" id="1640652"/>
    <lineage>
        <taxon>Bacteria</taxon>
        <taxon>Bacillati</taxon>
        <taxon>Actinomycetota</taxon>
        <taxon>Actinomycetes</taxon>
        <taxon>Micrococcales</taxon>
        <taxon>Microbacteriaceae</taxon>
        <taxon>Lysinibacter</taxon>
    </lineage>
</organism>
<name>A0A7X5QZF2_9MICO</name>
<evidence type="ECO:0000256" key="2">
    <source>
        <dbReference type="ARBA" id="ARBA00007165"/>
    </source>
</evidence>
<evidence type="ECO:0000256" key="1">
    <source>
        <dbReference type="ARBA" id="ARBA00004370"/>
    </source>
</evidence>
<dbReference type="RefSeq" id="WP_167147918.1">
    <property type="nucleotide sequence ID" value="NZ_JAAMOX010000001.1"/>
</dbReference>
<keyword evidence="4 6" id="KW-1133">Transmembrane helix</keyword>
<sequence length="288" mass="32065">MTRSPELEQQTEGWRFLLSRRWAGYLCLTIVFAIVCCLLGNWQFARRAEARAEIARIDANYDAAVVPLQQALPELDSYDDETQKWSQVTASGTYLTEHQTLVRIRPLNGSPGFEVLVPLLLDDGSVFIVDRGWLPAGSTTDSPDIVPDAPEGRVTVIARLKAGEPELASRTAGEGQIATIHLPDMANRVDKPAFTGAYGLLVSEDPSVELTPVLATKPERDEGPHLSYALQWYVFALMGFIGLGWAARQEYRNINAADPEERERARKRAEKARLKRTDSEIEDELLDA</sequence>
<dbReference type="PANTHER" id="PTHR23427:SF2">
    <property type="entry name" value="SURFEIT LOCUS PROTEIN 1"/>
    <property type="match status" value="1"/>
</dbReference>
<feature type="region of interest" description="Disordered" evidence="7">
    <location>
        <begin position="257"/>
        <end position="288"/>
    </location>
</feature>
<evidence type="ECO:0000256" key="4">
    <source>
        <dbReference type="ARBA" id="ARBA00022989"/>
    </source>
</evidence>
<reference evidence="8 9" key="1">
    <citation type="submission" date="2020-02" db="EMBL/GenBank/DDBJ databases">
        <title>Sequencing the genomes of 1000 actinobacteria strains.</title>
        <authorList>
            <person name="Klenk H.-P."/>
        </authorList>
    </citation>
    <scope>NUCLEOTIDE SEQUENCE [LARGE SCALE GENOMIC DNA]</scope>
    <source>
        <strain evidence="8 9">DSM 27960</strain>
    </source>
</reference>
<dbReference type="PROSITE" id="PS50895">
    <property type="entry name" value="SURF1"/>
    <property type="match status" value="1"/>
</dbReference>
<dbReference type="PANTHER" id="PTHR23427">
    <property type="entry name" value="SURFEIT LOCUS PROTEIN"/>
    <property type="match status" value="1"/>
</dbReference>
<gene>
    <name evidence="8" type="ORF">FHX76_000684</name>
</gene>
<dbReference type="Pfam" id="PF02104">
    <property type="entry name" value="SURF1"/>
    <property type="match status" value="1"/>
</dbReference>
<feature type="transmembrane region" description="Helical" evidence="6">
    <location>
        <begin position="226"/>
        <end position="247"/>
    </location>
</feature>
<evidence type="ECO:0000256" key="7">
    <source>
        <dbReference type="SAM" id="MobiDB-lite"/>
    </source>
</evidence>
<evidence type="ECO:0000256" key="3">
    <source>
        <dbReference type="ARBA" id="ARBA00022692"/>
    </source>
</evidence>
<keyword evidence="9" id="KW-1185">Reference proteome</keyword>
<evidence type="ECO:0000313" key="8">
    <source>
        <dbReference type="EMBL" id="NIH52816.1"/>
    </source>
</evidence>
<feature type="transmembrane region" description="Helical" evidence="6">
    <location>
        <begin position="22"/>
        <end position="42"/>
    </location>
</feature>
<keyword evidence="3 6" id="KW-0812">Transmembrane</keyword>
<dbReference type="GO" id="GO:0005886">
    <property type="term" value="C:plasma membrane"/>
    <property type="evidence" value="ECO:0007669"/>
    <property type="project" value="UniProtKB-SubCell"/>
</dbReference>
<keyword evidence="5 6" id="KW-0472">Membrane</keyword>
<dbReference type="InterPro" id="IPR002994">
    <property type="entry name" value="Surf1/Shy1"/>
</dbReference>
<dbReference type="CDD" id="cd06662">
    <property type="entry name" value="SURF1"/>
    <property type="match status" value="1"/>
</dbReference>
<evidence type="ECO:0000256" key="6">
    <source>
        <dbReference type="RuleBase" id="RU363076"/>
    </source>
</evidence>